<proteinExistence type="predicted"/>
<evidence type="ECO:0000256" key="1">
    <source>
        <dbReference type="SAM" id="Coils"/>
    </source>
</evidence>
<dbReference type="Proteomes" id="UP000317881">
    <property type="component" value="Unassembled WGS sequence"/>
</dbReference>
<name>A0A4Y3VV83_9ACTN</name>
<evidence type="ECO:0000313" key="3">
    <source>
        <dbReference type="Proteomes" id="UP000317881"/>
    </source>
</evidence>
<dbReference type="EMBL" id="BJND01000160">
    <property type="protein sequence ID" value="GEC10757.1"/>
    <property type="molecule type" value="Genomic_DNA"/>
</dbReference>
<organism evidence="2 3">
    <name type="scientific">Streptomyces spinoverrucosus</name>
    <dbReference type="NCBI Taxonomy" id="284043"/>
    <lineage>
        <taxon>Bacteria</taxon>
        <taxon>Bacillati</taxon>
        <taxon>Actinomycetota</taxon>
        <taxon>Actinomycetes</taxon>
        <taxon>Kitasatosporales</taxon>
        <taxon>Streptomycetaceae</taxon>
        <taxon>Streptomyces</taxon>
    </lineage>
</organism>
<feature type="coiled-coil region" evidence="1">
    <location>
        <begin position="222"/>
        <end position="253"/>
    </location>
</feature>
<comment type="caution">
    <text evidence="2">The sequence shown here is derived from an EMBL/GenBank/DDBJ whole genome shotgun (WGS) entry which is preliminary data.</text>
</comment>
<sequence length="421" mass="47530">MLVWGFYDQEELVNELLQLCPTSRYIKGLRQVRQAEWDLLVTDQGCEQRQQPIGVTRVEPHLFVIHYTRGDGYIFNAEHRPGWTKKIASRSGVVSQEIQRMRNLPERVAVLVHEKLEPVITQRTSHRVFELQRVKTPGASNPPEIVPFIATADGEALAGRYARSDSSEAWLLPPDAPDLPAWVQAALAEWHGMAPERFPGVPDWSEQDAWLTNEELALAAEIAGVKKERAEQLDRLEKLEAALRIRMEVARDSANRYERALLTAQSDELKHVVIQALREIGFTVVDADGDAAPDDHLEDLHITDSDAPGWIALGEVKGYSRGAKTEGLTQFLRFNMRYTARSGRNPDACWYIVNQFIKRDPSTRQRVLHGKDEDLKAFGSANGLVIDTVQLFQMLRRVRDGALTAKAARELLRNASGRFAL</sequence>
<reference evidence="2 3" key="1">
    <citation type="submission" date="2019-06" db="EMBL/GenBank/DDBJ databases">
        <title>Whole genome shotgun sequence of Streptomyces spinoverrucosus NBRC 14228.</title>
        <authorList>
            <person name="Hosoyama A."/>
            <person name="Uohara A."/>
            <person name="Ohji S."/>
            <person name="Ichikawa N."/>
        </authorList>
    </citation>
    <scope>NUCLEOTIDE SEQUENCE [LARGE SCALE GENOMIC DNA]</scope>
    <source>
        <strain evidence="2 3">NBRC 14228</strain>
    </source>
</reference>
<dbReference type="AlphaFoldDB" id="A0A4Y3VV83"/>
<protein>
    <submittedName>
        <fullName evidence="2">Uncharacterized protein</fullName>
    </submittedName>
</protein>
<accession>A0A4Y3VV83</accession>
<keyword evidence="1" id="KW-0175">Coiled coil</keyword>
<keyword evidence="3" id="KW-1185">Reference proteome</keyword>
<gene>
    <name evidence="2" type="ORF">SSP24_84120</name>
</gene>
<evidence type="ECO:0000313" key="2">
    <source>
        <dbReference type="EMBL" id="GEC10757.1"/>
    </source>
</evidence>